<keyword evidence="2" id="KW-0732">Signal</keyword>
<evidence type="ECO:0000256" key="2">
    <source>
        <dbReference type="SAM" id="SignalP"/>
    </source>
</evidence>
<organism evidence="3 4">
    <name type="scientific">Aquisalibacillus elongatus</name>
    <dbReference type="NCBI Taxonomy" id="485577"/>
    <lineage>
        <taxon>Bacteria</taxon>
        <taxon>Bacillati</taxon>
        <taxon>Bacillota</taxon>
        <taxon>Bacilli</taxon>
        <taxon>Bacillales</taxon>
        <taxon>Bacillaceae</taxon>
        <taxon>Aquisalibacillus</taxon>
    </lineage>
</organism>
<dbReference type="Proteomes" id="UP000276443">
    <property type="component" value="Unassembled WGS sequence"/>
</dbReference>
<evidence type="ECO:0000256" key="1">
    <source>
        <dbReference type="SAM" id="MobiDB-lite"/>
    </source>
</evidence>
<dbReference type="RefSeq" id="WP_124222740.1">
    <property type="nucleotide sequence ID" value="NZ_RKRF01000011.1"/>
</dbReference>
<feature type="chain" id="PRO_5039215375" evidence="2">
    <location>
        <begin position="24"/>
        <end position="178"/>
    </location>
</feature>
<comment type="caution">
    <text evidence="3">The sequence shown here is derived from an EMBL/GenBank/DDBJ whole genome shotgun (WGS) entry which is preliminary data.</text>
</comment>
<evidence type="ECO:0000313" key="4">
    <source>
        <dbReference type="Proteomes" id="UP000276443"/>
    </source>
</evidence>
<proteinExistence type="predicted"/>
<sequence>MKNTFILRALTVTALGLFLVACGGENEDQEQDNNSENGKENTSQESDDQNTDEEEQSQNEEETDEDESGDSLSDLPDAIPSDFPFPENATQVMVTESEMSGSTLYTVNFMFDGDPSELFNSIKDYVTQNDYSIEFEDENQEFTLDAVNYDTLEGIDISSMLERSTGIAVGLSFTVPNE</sequence>
<feature type="compositionally biased region" description="Acidic residues" evidence="1">
    <location>
        <begin position="45"/>
        <end position="69"/>
    </location>
</feature>
<feature type="region of interest" description="Disordered" evidence="1">
    <location>
        <begin position="26"/>
        <end position="86"/>
    </location>
</feature>
<gene>
    <name evidence="3" type="ORF">EDC24_2351</name>
</gene>
<dbReference type="OrthoDB" id="9971327at2"/>
<dbReference type="AlphaFoldDB" id="A0A3N5B0J7"/>
<keyword evidence="4" id="KW-1185">Reference proteome</keyword>
<accession>A0A3N5B0J7</accession>
<reference evidence="3 4" key="1">
    <citation type="submission" date="2018-11" db="EMBL/GenBank/DDBJ databases">
        <title>Genomic Encyclopedia of Type Strains, Phase IV (KMG-IV): sequencing the most valuable type-strain genomes for metagenomic binning, comparative biology and taxonomic classification.</title>
        <authorList>
            <person name="Goeker M."/>
        </authorList>
    </citation>
    <scope>NUCLEOTIDE SEQUENCE [LARGE SCALE GENOMIC DNA]</scope>
    <source>
        <strain evidence="3 4">DSM 18090</strain>
    </source>
</reference>
<feature type="signal peptide" evidence="2">
    <location>
        <begin position="1"/>
        <end position="23"/>
    </location>
</feature>
<dbReference type="PROSITE" id="PS51257">
    <property type="entry name" value="PROKAR_LIPOPROTEIN"/>
    <property type="match status" value="1"/>
</dbReference>
<dbReference type="EMBL" id="RKRF01000011">
    <property type="protein sequence ID" value="RPF51086.1"/>
    <property type="molecule type" value="Genomic_DNA"/>
</dbReference>
<name>A0A3N5B0J7_9BACI</name>
<protein>
    <submittedName>
        <fullName evidence="3">Uncharacterized protein</fullName>
    </submittedName>
</protein>
<evidence type="ECO:0000313" key="3">
    <source>
        <dbReference type="EMBL" id="RPF51086.1"/>
    </source>
</evidence>